<evidence type="ECO:0000256" key="2">
    <source>
        <dbReference type="ARBA" id="ARBA00022617"/>
    </source>
</evidence>
<dbReference type="PANTHER" id="PTHR10266">
    <property type="entry name" value="CYTOCHROME C1"/>
    <property type="match status" value="1"/>
</dbReference>
<evidence type="ECO:0000256" key="6">
    <source>
        <dbReference type="ARBA" id="ARBA00023004"/>
    </source>
</evidence>
<evidence type="ECO:0000256" key="1">
    <source>
        <dbReference type="ARBA" id="ARBA00004370"/>
    </source>
</evidence>
<reference evidence="10" key="1">
    <citation type="submission" date="2018-06" db="EMBL/GenBank/DDBJ databases">
        <title>Oxidation-reduction process in Philasterides dicentrarchi.</title>
        <authorList>
            <person name="deFelipe A."/>
            <person name="Folgueira I."/>
            <person name="Lamas J."/>
            <person name="Leiro J."/>
        </authorList>
    </citation>
    <scope>NUCLEOTIDE SEQUENCE</scope>
</reference>
<protein>
    <submittedName>
        <fullName evidence="10">Cytochrome c1</fullName>
    </submittedName>
</protein>
<dbReference type="FunFam" id="1.10.760.10:FF:000059">
    <property type="entry name" value="Uncharacterized protein"/>
    <property type="match status" value="1"/>
</dbReference>
<dbReference type="SUPFAM" id="SSF46626">
    <property type="entry name" value="Cytochrome c"/>
    <property type="match status" value="1"/>
</dbReference>
<evidence type="ECO:0000256" key="4">
    <source>
        <dbReference type="ARBA" id="ARBA00022723"/>
    </source>
</evidence>
<dbReference type="PANTHER" id="PTHR10266:SF3">
    <property type="entry name" value="CYTOCHROME C1, HEME PROTEIN, MITOCHONDRIAL"/>
    <property type="match status" value="1"/>
</dbReference>
<organism evidence="10">
    <name type="scientific">Philasterides dicentrarchi</name>
    <dbReference type="NCBI Taxonomy" id="282688"/>
    <lineage>
        <taxon>Eukaryota</taxon>
        <taxon>Sar</taxon>
        <taxon>Alveolata</taxon>
        <taxon>Ciliophora</taxon>
        <taxon>Intramacronucleata</taxon>
        <taxon>Oligohymenophorea</taxon>
        <taxon>Scuticociliatia</taxon>
        <taxon>Philasterida</taxon>
        <taxon>Philasteridae</taxon>
        <taxon>Philasterides</taxon>
    </lineage>
</organism>
<dbReference type="InterPro" id="IPR036909">
    <property type="entry name" value="Cyt_c-like_dom_sf"/>
</dbReference>
<dbReference type="GO" id="GO:0046872">
    <property type="term" value="F:metal ion binding"/>
    <property type="evidence" value="ECO:0007669"/>
    <property type="project" value="UniProtKB-KW"/>
</dbReference>
<evidence type="ECO:0000256" key="5">
    <source>
        <dbReference type="ARBA" id="ARBA00022989"/>
    </source>
</evidence>
<evidence type="ECO:0000313" key="10">
    <source>
        <dbReference type="EMBL" id="QBC88375.1"/>
    </source>
</evidence>
<keyword evidence="6 8" id="KW-0408">Iron</keyword>
<dbReference type="PRINTS" id="PR00603">
    <property type="entry name" value="CYTOCHROMEC1"/>
</dbReference>
<keyword evidence="3 9" id="KW-0812">Transmembrane</keyword>
<sequence length="321" mass="37753">MQALALAGVVGLALNQNQSEEKVQNFVYRDDIGAFWGIKGYEEQVSEVGTHRGHHSWPQYSFMGTYDSGSVRRGFMVFARNCGNCHAMIYKKYDILLDKAYKQLELASIVADNFTIHPAHHHFKQYYYQEWDERDRVISDRIYSPYYSQDQAKNANGGVWPTDFSKIRMRPGGVNYIYNISTGYHYSPPYGIDIPKGKYFNPYFDHMIIGMARQLHDGMIDFDDGTPASTPQMAYDVSNFISYIQRRDGRKKPDRMIRTYMFMTGFALIFPFKYFKTRAFYRNLLSVRWEMYQVRDGLYYKHFKTGQNNSRAYQFRSAMWA</sequence>
<dbReference type="Gene3D" id="1.10.760.10">
    <property type="entry name" value="Cytochrome c-like domain"/>
    <property type="match status" value="1"/>
</dbReference>
<feature type="binding site" description="covalent" evidence="8">
    <location>
        <position position="86"/>
    </location>
    <ligand>
        <name>heme c</name>
        <dbReference type="ChEBI" id="CHEBI:61717"/>
    </ligand>
</feature>
<evidence type="ECO:0000256" key="9">
    <source>
        <dbReference type="SAM" id="Phobius"/>
    </source>
</evidence>
<evidence type="ECO:0000256" key="3">
    <source>
        <dbReference type="ARBA" id="ARBA00022692"/>
    </source>
</evidence>
<feature type="binding site" description="covalent" evidence="8">
    <location>
        <position position="82"/>
    </location>
    <ligand>
        <name>heme c</name>
        <dbReference type="ChEBI" id="CHEBI:61717"/>
    </ligand>
</feature>
<evidence type="ECO:0000256" key="7">
    <source>
        <dbReference type="ARBA" id="ARBA00023136"/>
    </source>
</evidence>
<feature type="binding site" description="covalent" evidence="8">
    <location>
        <position position="85"/>
    </location>
    <ligand>
        <name>heme c</name>
        <dbReference type="ChEBI" id="CHEBI:61717"/>
    </ligand>
</feature>
<name>A0A411KVB6_9CILI</name>
<dbReference type="GO" id="GO:0009055">
    <property type="term" value="F:electron transfer activity"/>
    <property type="evidence" value="ECO:0007669"/>
    <property type="project" value="InterPro"/>
</dbReference>
<dbReference type="GO" id="GO:0005739">
    <property type="term" value="C:mitochondrion"/>
    <property type="evidence" value="ECO:0007669"/>
    <property type="project" value="GOC"/>
</dbReference>
<dbReference type="EMBL" id="MH427332">
    <property type="protein sequence ID" value="QBC88375.1"/>
    <property type="molecule type" value="mRNA"/>
</dbReference>
<keyword evidence="4 8" id="KW-0479">Metal-binding</keyword>
<dbReference type="GO" id="GO:0006122">
    <property type="term" value="P:mitochondrial electron transport, ubiquinol to cytochrome c"/>
    <property type="evidence" value="ECO:0007669"/>
    <property type="project" value="TreeGrafter"/>
</dbReference>
<dbReference type="InterPro" id="IPR002326">
    <property type="entry name" value="Cyt_c1"/>
</dbReference>
<feature type="binding site" description="covalent" evidence="8">
    <location>
        <position position="211"/>
    </location>
    <ligand>
        <name>heme c</name>
        <dbReference type="ChEBI" id="CHEBI:61717"/>
    </ligand>
</feature>
<keyword evidence="5 9" id="KW-1133">Transmembrane helix</keyword>
<feature type="transmembrane region" description="Helical" evidence="9">
    <location>
        <begin position="257"/>
        <end position="275"/>
    </location>
</feature>
<comment type="subcellular location">
    <subcellularLocation>
        <location evidence="1">Membrane</location>
    </subcellularLocation>
</comment>
<dbReference type="Pfam" id="PF02167">
    <property type="entry name" value="Cytochrom_C1"/>
    <property type="match status" value="1"/>
</dbReference>
<dbReference type="GO" id="GO:0016020">
    <property type="term" value="C:membrane"/>
    <property type="evidence" value="ECO:0007669"/>
    <property type="project" value="UniProtKB-SubCell"/>
</dbReference>
<dbReference type="GO" id="GO:0020037">
    <property type="term" value="F:heme binding"/>
    <property type="evidence" value="ECO:0007669"/>
    <property type="project" value="InterPro"/>
</dbReference>
<evidence type="ECO:0000256" key="8">
    <source>
        <dbReference type="PIRSR" id="PIRSR602326-1"/>
    </source>
</evidence>
<comment type="cofactor">
    <cofactor evidence="8">
        <name>heme c</name>
        <dbReference type="ChEBI" id="CHEBI:61717"/>
    </cofactor>
    <text evidence="8">Binds 1 heme c group covalently per subunit.</text>
</comment>
<keyword evidence="2 8" id="KW-0349">Heme</keyword>
<dbReference type="AlphaFoldDB" id="A0A411KVB6"/>
<keyword evidence="7 9" id="KW-0472">Membrane</keyword>
<accession>A0A411KVB6</accession>
<proteinExistence type="evidence at transcript level"/>